<dbReference type="PIRSF" id="PIRSF005261">
    <property type="entry name" value="Heat_shock_Hsp33"/>
    <property type="match status" value="1"/>
</dbReference>
<dbReference type="Gene3D" id="3.55.30.10">
    <property type="entry name" value="Hsp33 domain"/>
    <property type="match status" value="1"/>
</dbReference>
<dbReference type="SUPFAM" id="SSF118352">
    <property type="entry name" value="HSP33 redox switch-like"/>
    <property type="match status" value="1"/>
</dbReference>
<dbReference type="SUPFAM" id="SSF64397">
    <property type="entry name" value="Hsp33 domain"/>
    <property type="match status" value="1"/>
</dbReference>
<evidence type="ECO:0000256" key="1">
    <source>
        <dbReference type="ARBA" id="ARBA00022490"/>
    </source>
</evidence>
<evidence type="ECO:0000313" key="7">
    <source>
        <dbReference type="Proteomes" id="UP000249725"/>
    </source>
</evidence>
<evidence type="ECO:0000256" key="3">
    <source>
        <dbReference type="ARBA" id="ARBA00023157"/>
    </source>
</evidence>
<dbReference type="InterPro" id="IPR016154">
    <property type="entry name" value="Heat_shock_Hsp33_C"/>
</dbReference>
<keyword evidence="5" id="KW-0676">Redox-active center</keyword>
<dbReference type="GO" id="GO:0005737">
    <property type="term" value="C:cytoplasm"/>
    <property type="evidence" value="ECO:0007669"/>
    <property type="project" value="InterPro"/>
</dbReference>
<protein>
    <submittedName>
        <fullName evidence="6">Hsp33 family molecular chaperone</fullName>
    </submittedName>
</protein>
<organism evidence="6 7">
    <name type="scientific">Phenylobacterium deserti</name>
    <dbReference type="NCBI Taxonomy" id="1914756"/>
    <lineage>
        <taxon>Bacteria</taxon>
        <taxon>Pseudomonadati</taxon>
        <taxon>Pseudomonadota</taxon>
        <taxon>Alphaproteobacteria</taxon>
        <taxon>Caulobacterales</taxon>
        <taxon>Caulobacteraceae</taxon>
        <taxon>Phenylobacterium</taxon>
    </lineage>
</organism>
<sequence>MSENTVPDDLVGAFQIEGEPVRGRVARLGVSVDEILKAHAYPEPVANLLGEACALAALVGSNLKFDGRLIVEARGSGPVRYVVADYDTSGGLRGYCRYDEDEVAQASAGFVRPGARSLLGDGVFLMTVDQGADMDRYQGITAIEGETLALCAEQYFAQSEQTPTRVRLAVGREDGAWRAGGVLIQNIAEDDARGSTEEAWTRTQALFETIGEDELVDPELASNTLLFRLFHEDGVRVFGSKPLRAFCRCGQDRIETVLKSFPASDRKDMVEPDGLIHVTCEYCSRVYAVDPAKLEEAVQ</sequence>
<keyword evidence="3" id="KW-1015">Disulfide bond</keyword>
<keyword evidence="1" id="KW-0963">Cytoplasm</keyword>
<evidence type="ECO:0000313" key="6">
    <source>
        <dbReference type="EMBL" id="RAK56835.1"/>
    </source>
</evidence>
<dbReference type="CDD" id="cd00498">
    <property type="entry name" value="Hsp33"/>
    <property type="match status" value="1"/>
</dbReference>
<dbReference type="Proteomes" id="UP000249725">
    <property type="component" value="Unassembled WGS sequence"/>
</dbReference>
<dbReference type="NCBIfam" id="NF002386">
    <property type="entry name" value="PRK01402.1"/>
    <property type="match status" value="1"/>
</dbReference>
<dbReference type="InterPro" id="IPR016153">
    <property type="entry name" value="Heat_shock_Hsp33_N"/>
</dbReference>
<dbReference type="InterPro" id="IPR023212">
    <property type="entry name" value="Hsp33_helix_hairpin_bin_dom_sf"/>
</dbReference>
<dbReference type="Pfam" id="PF01430">
    <property type="entry name" value="HSP33"/>
    <property type="match status" value="1"/>
</dbReference>
<reference evidence="7" key="1">
    <citation type="submission" date="2018-05" db="EMBL/GenBank/DDBJ databases">
        <authorList>
            <person name="Li X."/>
        </authorList>
    </citation>
    <scope>NUCLEOTIDE SEQUENCE [LARGE SCALE GENOMIC DNA]</scope>
    <source>
        <strain evidence="7">YIM 73061</strain>
    </source>
</reference>
<dbReference type="AlphaFoldDB" id="A0A328ARA8"/>
<dbReference type="OrthoDB" id="9793753at2"/>
<dbReference type="PANTHER" id="PTHR30111">
    <property type="entry name" value="33 KDA CHAPERONIN"/>
    <property type="match status" value="1"/>
</dbReference>
<comment type="caution">
    <text evidence="6">The sequence shown here is derived from an EMBL/GenBank/DDBJ whole genome shotgun (WGS) entry which is preliminary data.</text>
</comment>
<dbReference type="GO" id="GO:0051082">
    <property type="term" value="F:unfolded protein binding"/>
    <property type="evidence" value="ECO:0007669"/>
    <property type="project" value="InterPro"/>
</dbReference>
<keyword evidence="4" id="KW-0143">Chaperone</keyword>
<proteinExistence type="predicted"/>
<dbReference type="Gene3D" id="1.10.287.480">
    <property type="entry name" value="helix hairpin bin"/>
    <property type="match status" value="1"/>
</dbReference>
<dbReference type="GO" id="GO:0042026">
    <property type="term" value="P:protein refolding"/>
    <property type="evidence" value="ECO:0007669"/>
    <property type="project" value="TreeGrafter"/>
</dbReference>
<accession>A0A328ARA8</accession>
<dbReference type="EMBL" id="QFYR01000001">
    <property type="protein sequence ID" value="RAK56835.1"/>
    <property type="molecule type" value="Genomic_DNA"/>
</dbReference>
<dbReference type="GO" id="GO:0044183">
    <property type="term" value="F:protein folding chaperone"/>
    <property type="evidence" value="ECO:0007669"/>
    <property type="project" value="TreeGrafter"/>
</dbReference>
<evidence type="ECO:0000256" key="5">
    <source>
        <dbReference type="ARBA" id="ARBA00023284"/>
    </source>
</evidence>
<keyword evidence="2" id="KW-0862">Zinc</keyword>
<evidence type="ECO:0000256" key="4">
    <source>
        <dbReference type="ARBA" id="ARBA00023186"/>
    </source>
</evidence>
<dbReference type="RefSeq" id="WP_111513211.1">
    <property type="nucleotide sequence ID" value="NZ_QFYR01000001.1"/>
</dbReference>
<name>A0A328ARA8_9CAUL</name>
<dbReference type="Gene3D" id="3.90.1280.10">
    <property type="entry name" value="HSP33 redox switch-like"/>
    <property type="match status" value="1"/>
</dbReference>
<dbReference type="InterPro" id="IPR000397">
    <property type="entry name" value="Heat_shock_Hsp33"/>
</dbReference>
<evidence type="ECO:0000256" key="2">
    <source>
        <dbReference type="ARBA" id="ARBA00022833"/>
    </source>
</evidence>
<gene>
    <name evidence="6" type="ORF">DJ018_02360</name>
</gene>
<dbReference type="PANTHER" id="PTHR30111:SF1">
    <property type="entry name" value="33 KDA CHAPERONIN"/>
    <property type="match status" value="1"/>
</dbReference>
<keyword evidence="7" id="KW-1185">Reference proteome</keyword>